<dbReference type="RefSeq" id="XP_002740357.1">
    <property type="nucleotide sequence ID" value="XM_002740311.2"/>
</dbReference>
<dbReference type="InterPro" id="IPR056907">
    <property type="entry name" value="UTP6_C"/>
</dbReference>
<dbReference type="Pfam" id="PF24892">
    <property type="entry name" value="UTP6_C"/>
    <property type="match status" value="1"/>
</dbReference>
<evidence type="ECO:0000259" key="6">
    <source>
        <dbReference type="Pfam" id="PF08640"/>
    </source>
</evidence>
<dbReference type="Proteomes" id="UP000694865">
    <property type="component" value="Unplaced"/>
</dbReference>
<accession>A0ABM0GYR1</accession>
<organism evidence="8 9">
    <name type="scientific">Saccoglossus kowalevskii</name>
    <name type="common">Acorn worm</name>
    <dbReference type="NCBI Taxonomy" id="10224"/>
    <lineage>
        <taxon>Eukaryota</taxon>
        <taxon>Metazoa</taxon>
        <taxon>Hemichordata</taxon>
        <taxon>Enteropneusta</taxon>
        <taxon>Harrimaniidae</taxon>
        <taxon>Saccoglossus</taxon>
    </lineage>
</organism>
<dbReference type="Gene3D" id="1.25.40.10">
    <property type="entry name" value="Tetratricopeptide repeat domain"/>
    <property type="match status" value="4"/>
</dbReference>
<comment type="similarity">
    <text evidence="2">Belongs to the UTP6 family.</text>
</comment>
<dbReference type="SUPFAM" id="SSF48452">
    <property type="entry name" value="TPR-like"/>
    <property type="match status" value="2"/>
</dbReference>
<gene>
    <name evidence="9" type="primary">LOC100377944</name>
</gene>
<proteinExistence type="inferred from homology"/>
<protein>
    <submittedName>
        <fullName evidence="9">U3 small nucleolar RNA-associated protein 6 homolog</fullName>
    </submittedName>
</protein>
<dbReference type="InterPro" id="IPR055347">
    <property type="entry name" value="UTP6_N"/>
</dbReference>
<dbReference type="InterPro" id="IPR011990">
    <property type="entry name" value="TPR-like_helical_dom_sf"/>
</dbReference>
<evidence type="ECO:0000256" key="1">
    <source>
        <dbReference type="ARBA" id="ARBA00004604"/>
    </source>
</evidence>
<evidence type="ECO:0000313" key="9">
    <source>
        <dbReference type="RefSeq" id="XP_002740357.1"/>
    </source>
</evidence>
<evidence type="ECO:0000256" key="4">
    <source>
        <dbReference type="ARBA" id="ARBA00022737"/>
    </source>
</evidence>
<feature type="domain" description="U3 small nucleolar RNA-associated protein 6 homolog C-terminal" evidence="7">
    <location>
        <begin position="308"/>
        <end position="580"/>
    </location>
</feature>
<evidence type="ECO:0000259" key="7">
    <source>
        <dbReference type="Pfam" id="PF24892"/>
    </source>
</evidence>
<dbReference type="InterPro" id="IPR013949">
    <property type="entry name" value="Utp6"/>
</dbReference>
<dbReference type="InterPro" id="IPR003107">
    <property type="entry name" value="HAT"/>
</dbReference>
<reference evidence="9" key="1">
    <citation type="submission" date="2025-08" db="UniProtKB">
        <authorList>
            <consortium name="RefSeq"/>
        </authorList>
    </citation>
    <scope>IDENTIFICATION</scope>
    <source>
        <tissue evidence="9">Testes</tissue>
    </source>
</reference>
<evidence type="ECO:0000256" key="3">
    <source>
        <dbReference type="ARBA" id="ARBA00022552"/>
    </source>
</evidence>
<keyword evidence="4" id="KW-0677">Repeat</keyword>
<evidence type="ECO:0000313" key="8">
    <source>
        <dbReference type="Proteomes" id="UP000694865"/>
    </source>
</evidence>
<keyword evidence="5" id="KW-0539">Nucleus</keyword>
<sequence length="602" mass="70767">MAEFVQQRLEERLTELEQLERVGLFNKAEIKAIVKRVRGHEYKLARKSKEKEDFLRYIQYEINLLSLVTKRRKRIGYFFKKEEIEYSIVQRVINLFKRACSHYNDDIKLWMSYIQFCKKWNRRAALSKIFAKLVKIHSNVVGLWIMAAKFEMEDHNSPDSARGLLLRALRFHPESRKLWAEYFRLELMNADKLRKRWHILQDVKSVETSIVEDELMQGKAAIVVYKKAIQSMPDDIEFRFSLLPISREFDFTQDVQNEIYNDLKKDHPENELTWNALARRHLVHEEKVIADARHREMDPDLAVLQMEQKCYGVFDKAVKKLPTRKMWTLYAETCLERIREGQSEHLCNQHVLRAIKLLSSIKYQLSEELYEQWVDVLIKVGMVDKAKEVAEIATKSHIKSVKLWLQRLQLVINDCKLGDNSGTGEVMDLFDYAASHVKSKQSQPLWDLGLTWCLACNPDEVEAVFQHGITQHKQVALLMKEKYLEWAAFSGGTMKCQEIYKRLIASKPIGLNFYMKYISIECGKAKPKIIKLRKCYEAAIQEFGASNTDLWLSYVKLELTHPKGKKEKVGDLYWRALKHLNPSFVDDFISQYTLFQTGHLDV</sequence>
<keyword evidence="8" id="KW-1185">Reference proteome</keyword>
<dbReference type="SMART" id="SM00386">
    <property type="entry name" value="HAT"/>
    <property type="match status" value="7"/>
</dbReference>
<comment type="subcellular location">
    <subcellularLocation>
        <location evidence="1">Nucleus</location>
        <location evidence="1">Nucleolus</location>
    </subcellularLocation>
</comment>
<dbReference type="PANTHER" id="PTHR23271">
    <property type="entry name" value="HEPATOCELLULAR CARCINOMA-ASSOCIATED ANTIGEN 66"/>
    <property type="match status" value="1"/>
</dbReference>
<keyword evidence="3" id="KW-0698">rRNA processing</keyword>
<dbReference type="PANTHER" id="PTHR23271:SF1">
    <property type="entry name" value="U3 SMALL NUCLEOLAR RNA-ASSOCIATED PROTEIN 6 HOMOLOG"/>
    <property type="match status" value="1"/>
</dbReference>
<feature type="domain" description="U3 small nucleolar RNA-associated protein 6 N-terminal" evidence="6">
    <location>
        <begin position="9"/>
        <end position="91"/>
    </location>
</feature>
<evidence type="ECO:0000256" key="5">
    <source>
        <dbReference type="ARBA" id="ARBA00023242"/>
    </source>
</evidence>
<dbReference type="GeneID" id="100377944"/>
<dbReference type="Pfam" id="PF08640">
    <property type="entry name" value="U3_assoc_6"/>
    <property type="match status" value="1"/>
</dbReference>
<name>A0ABM0GYR1_SACKO</name>
<evidence type="ECO:0000256" key="2">
    <source>
        <dbReference type="ARBA" id="ARBA00010734"/>
    </source>
</evidence>